<keyword evidence="3 8" id="KW-0540">Nuclease</keyword>
<gene>
    <name evidence="8 9" type="primary">rnz</name>
    <name evidence="9" type="ORF">RWE15_22040</name>
</gene>
<evidence type="ECO:0000313" key="9">
    <source>
        <dbReference type="EMBL" id="MDY0396504.1"/>
    </source>
</evidence>
<keyword evidence="7 8" id="KW-0862">Zinc</keyword>
<feature type="binding site" evidence="8">
    <location>
        <position position="270"/>
    </location>
    <ligand>
        <name>Zn(2+)</name>
        <dbReference type="ChEBI" id="CHEBI:29105"/>
        <label>2</label>
        <note>catalytic</note>
    </ligand>
</feature>
<dbReference type="Proteomes" id="UP001281447">
    <property type="component" value="Unassembled WGS sequence"/>
</dbReference>
<evidence type="ECO:0000256" key="8">
    <source>
        <dbReference type="HAMAP-Rule" id="MF_01818"/>
    </source>
</evidence>
<keyword evidence="2 8" id="KW-0819">tRNA processing</keyword>
<dbReference type="RefSeq" id="WP_390353399.1">
    <property type="nucleotide sequence ID" value="NZ_JBHUIZ010000003.1"/>
</dbReference>
<feature type="binding site" evidence="8">
    <location>
        <position position="140"/>
    </location>
    <ligand>
        <name>Zn(2+)</name>
        <dbReference type="ChEBI" id="CHEBI:29105"/>
        <label>1</label>
        <note>catalytic</note>
    </ligand>
</feature>
<dbReference type="EMBL" id="JAWDIP010000004">
    <property type="protein sequence ID" value="MDY0396504.1"/>
    <property type="molecule type" value="Genomic_DNA"/>
</dbReference>
<evidence type="ECO:0000256" key="4">
    <source>
        <dbReference type="ARBA" id="ARBA00022723"/>
    </source>
</evidence>
<dbReference type="InterPro" id="IPR013471">
    <property type="entry name" value="RNase_Z/BN"/>
</dbReference>
<keyword evidence="6 8" id="KW-0378">Hydrolase</keyword>
<dbReference type="InterPro" id="IPR036866">
    <property type="entry name" value="RibonucZ/Hydroxyglut_hydro"/>
</dbReference>
<comment type="subunit">
    <text evidence="1 8">Homodimer.</text>
</comment>
<comment type="function">
    <text evidence="8">Zinc phosphodiesterase, which displays some tRNA 3'-processing endonuclease activity. Probably involved in tRNA maturation, by removing a 3'-trailer from precursor tRNA.</text>
</comment>
<keyword evidence="5 8" id="KW-0255">Endonuclease</keyword>
<feature type="binding site" evidence="8">
    <location>
        <position position="211"/>
    </location>
    <ligand>
        <name>Zn(2+)</name>
        <dbReference type="ChEBI" id="CHEBI:29105"/>
        <label>1</label>
        <note>catalytic</note>
    </ligand>
</feature>
<comment type="similarity">
    <text evidence="8">Belongs to the RNase Z family.</text>
</comment>
<dbReference type="PANTHER" id="PTHR46018:SF2">
    <property type="entry name" value="ZINC PHOSPHODIESTERASE ELAC PROTEIN 1"/>
    <property type="match status" value="1"/>
</dbReference>
<evidence type="ECO:0000256" key="5">
    <source>
        <dbReference type="ARBA" id="ARBA00022759"/>
    </source>
</evidence>
<feature type="binding site" evidence="8">
    <location>
        <position position="67"/>
    </location>
    <ligand>
        <name>Zn(2+)</name>
        <dbReference type="ChEBI" id="CHEBI:29105"/>
        <label>2</label>
        <note>catalytic</note>
    </ligand>
</feature>
<comment type="caution">
    <text evidence="9">The sequence shown here is derived from an EMBL/GenBank/DDBJ whole genome shotgun (WGS) entry which is preliminary data.</text>
</comment>
<feature type="binding site" evidence="8">
    <location>
        <position position="211"/>
    </location>
    <ligand>
        <name>Zn(2+)</name>
        <dbReference type="ChEBI" id="CHEBI:29105"/>
        <label>2</label>
        <note>catalytic</note>
    </ligand>
</feature>
<sequence length="306" mass="34095">MELLFLGTGAGIPSKERNVTSIALKLLQEENHIWLFDCGEATQHQIMHTTIKPGKINKIFITHLHGDHLFGLPGFLSSRSFQGGKEGLTVYGPRGIKEFIQVSLAVSQAHLNYPLSFVEIADGMVFDEENFQVKCMKLDHGIDSYGFRIMQKDRPGELLVDKLKQLGIEPGPIYKQIKQNETVVLPEGSIIESKDFIGPAKRGKIITILGDTRSLPEAHGPFVTDSDILVHEATFNAISSEMAKNYFHSTTVQAAELSKQFNVKKLVLTHISSRYQAEDVPGLLQESREVFPNTEIASDFHTVHIS</sequence>
<feature type="binding site" evidence="8">
    <location>
        <position position="68"/>
    </location>
    <ligand>
        <name>Zn(2+)</name>
        <dbReference type="ChEBI" id="CHEBI:29105"/>
        <label>2</label>
        <note>catalytic</note>
    </ligand>
</feature>
<organism evidence="9 10">
    <name type="scientific">Tigheibacillus halophilus</name>
    <dbReference type="NCBI Taxonomy" id="361280"/>
    <lineage>
        <taxon>Bacteria</taxon>
        <taxon>Bacillati</taxon>
        <taxon>Bacillota</taxon>
        <taxon>Bacilli</taxon>
        <taxon>Bacillales</taxon>
        <taxon>Bacillaceae</taxon>
        <taxon>Tigheibacillus</taxon>
    </lineage>
</organism>
<reference evidence="9 10" key="1">
    <citation type="submission" date="2023-10" db="EMBL/GenBank/DDBJ databases">
        <title>Virgibacillus halophilus 5B73C genome.</title>
        <authorList>
            <person name="Miliotis G."/>
            <person name="Sengupta P."/>
            <person name="Hameed A."/>
            <person name="Chuvochina M."/>
            <person name="Mcdonagh F."/>
            <person name="Simpson A.C."/>
            <person name="Singh N.K."/>
            <person name="Rekha P.D."/>
            <person name="Raman K."/>
            <person name="Hugenholtz P."/>
            <person name="Venkateswaran K."/>
        </authorList>
    </citation>
    <scope>NUCLEOTIDE SEQUENCE [LARGE SCALE GENOMIC DNA]</scope>
    <source>
        <strain evidence="9 10">5B73C</strain>
    </source>
</reference>
<dbReference type="NCBIfam" id="NF000801">
    <property type="entry name" value="PRK00055.1-3"/>
    <property type="match status" value="1"/>
</dbReference>
<dbReference type="NCBIfam" id="TIGR02651">
    <property type="entry name" value="RNase_Z"/>
    <property type="match status" value="1"/>
</dbReference>
<evidence type="ECO:0000256" key="2">
    <source>
        <dbReference type="ARBA" id="ARBA00022694"/>
    </source>
</evidence>
<dbReference type="Gene3D" id="3.60.15.10">
    <property type="entry name" value="Ribonuclease Z/Hydroxyacylglutathione hydrolase-like"/>
    <property type="match status" value="1"/>
</dbReference>
<evidence type="ECO:0000256" key="6">
    <source>
        <dbReference type="ARBA" id="ARBA00022801"/>
    </source>
</evidence>
<dbReference type="SUPFAM" id="SSF56281">
    <property type="entry name" value="Metallo-hydrolase/oxidoreductase"/>
    <property type="match status" value="1"/>
</dbReference>
<comment type="catalytic activity">
    <reaction evidence="8">
        <text>Endonucleolytic cleavage of RNA, removing extra 3' nucleotides from tRNA precursor, generating 3' termini of tRNAs. A 3'-hydroxy group is left at the tRNA terminus and a 5'-phosphoryl group is left at the trailer molecule.</text>
        <dbReference type="EC" id="3.1.26.11"/>
    </reaction>
</comment>
<feature type="active site" description="Proton acceptor" evidence="8">
    <location>
        <position position="67"/>
    </location>
</feature>
<evidence type="ECO:0000256" key="1">
    <source>
        <dbReference type="ARBA" id="ARBA00011738"/>
    </source>
</evidence>
<keyword evidence="10" id="KW-1185">Reference proteome</keyword>
<evidence type="ECO:0000256" key="7">
    <source>
        <dbReference type="ARBA" id="ARBA00022833"/>
    </source>
</evidence>
<accession>A0ABU5CD82</accession>
<feature type="binding site" evidence="8">
    <location>
        <position position="65"/>
    </location>
    <ligand>
        <name>Zn(2+)</name>
        <dbReference type="ChEBI" id="CHEBI:29105"/>
        <label>1</label>
        <note>catalytic</note>
    </ligand>
</feature>
<feature type="binding site" evidence="8">
    <location>
        <position position="63"/>
    </location>
    <ligand>
        <name>Zn(2+)</name>
        <dbReference type="ChEBI" id="CHEBI:29105"/>
        <label>1</label>
        <note>catalytic</note>
    </ligand>
</feature>
<keyword evidence="4 8" id="KW-0479">Metal-binding</keyword>
<dbReference type="CDD" id="cd07717">
    <property type="entry name" value="RNaseZ_ZiPD-like_MBL-fold"/>
    <property type="match status" value="1"/>
</dbReference>
<dbReference type="EC" id="3.1.26.11" evidence="8"/>
<evidence type="ECO:0000313" key="10">
    <source>
        <dbReference type="Proteomes" id="UP001281447"/>
    </source>
</evidence>
<name>A0ABU5CD82_9BACI</name>
<protein>
    <recommendedName>
        <fullName evidence="8">Ribonuclease Z</fullName>
        <shortName evidence="8">RNase Z</shortName>
        <ecNumber evidence="8">3.1.26.11</ecNumber>
    </recommendedName>
    <alternativeName>
        <fullName evidence="8">tRNA 3 endonuclease</fullName>
    </alternativeName>
    <alternativeName>
        <fullName evidence="8">tRNase Z</fullName>
    </alternativeName>
</protein>
<evidence type="ECO:0000256" key="3">
    <source>
        <dbReference type="ARBA" id="ARBA00022722"/>
    </source>
</evidence>
<dbReference type="GO" id="GO:0042781">
    <property type="term" value="F:3'-tRNA processing endoribonuclease activity"/>
    <property type="evidence" value="ECO:0007669"/>
    <property type="project" value="UniProtKB-EC"/>
</dbReference>
<proteinExistence type="inferred from homology"/>
<dbReference type="PANTHER" id="PTHR46018">
    <property type="entry name" value="ZINC PHOSPHODIESTERASE ELAC PROTEIN 1"/>
    <property type="match status" value="1"/>
</dbReference>
<comment type="cofactor">
    <cofactor evidence="8">
        <name>Zn(2+)</name>
        <dbReference type="ChEBI" id="CHEBI:29105"/>
    </cofactor>
    <text evidence="8">Binds 2 Zn(2+) ions.</text>
</comment>
<dbReference type="HAMAP" id="MF_01818">
    <property type="entry name" value="RNase_Z_BN"/>
    <property type="match status" value="1"/>
</dbReference>
<dbReference type="Pfam" id="PF23023">
    <property type="entry name" value="Anti-Pycsar_Apyc1"/>
    <property type="match status" value="1"/>
</dbReference>